<feature type="domain" description="LysR substrate-binding" evidence="4">
    <location>
        <begin position="21"/>
        <end position="224"/>
    </location>
</feature>
<dbReference type="GO" id="GO:0000976">
    <property type="term" value="F:transcription cis-regulatory region binding"/>
    <property type="evidence" value="ECO:0007669"/>
    <property type="project" value="TreeGrafter"/>
</dbReference>
<sequence>QARKVLDEMKALRSIAQNLRGEEDTRLRFAACVTVGERLLPEWLWQFKNRTPNAVPMVFMGNDPAVLAVIKSGEMPIGIVAGDYACEDFESTTILEDELVVVVAPDHPWAQRRVGPEDLSGGSFIAREHGSALRTVVEQTLKDIGDISLNVQMELGSNTAVKEAIESGAGFSILSRADVKRKLEAGKLVQVEGLSVPWSFKLLRHPTASLSSIENDFYEFILSMCNQEDTEPVKPLVGSLRG</sequence>
<name>A0A6J4MG79_9CHLR</name>
<keyword evidence="2" id="KW-0805">Transcription regulation</keyword>
<evidence type="ECO:0000256" key="3">
    <source>
        <dbReference type="ARBA" id="ARBA00023163"/>
    </source>
</evidence>
<dbReference type="Pfam" id="PF03466">
    <property type="entry name" value="LysR_substrate"/>
    <property type="match status" value="1"/>
</dbReference>
<evidence type="ECO:0000256" key="2">
    <source>
        <dbReference type="ARBA" id="ARBA00023015"/>
    </source>
</evidence>
<reference evidence="5" key="1">
    <citation type="submission" date="2020-02" db="EMBL/GenBank/DDBJ databases">
        <authorList>
            <person name="Meier V. D."/>
        </authorList>
    </citation>
    <scope>NUCLEOTIDE SEQUENCE</scope>
    <source>
        <strain evidence="5">AVDCRST_MAG93</strain>
    </source>
</reference>
<dbReference type="PANTHER" id="PTHR30126:SF39">
    <property type="entry name" value="HTH-TYPE TRANSCRIPTIONAL REGULATOR CYSL"/>
    <property type="match status" value="1"/>
</dbReference>
<organism evidence="5">
    <name type="scientific">uncultured Chloroflexia bacterium</name>
    <dbReference type="NCBI Taxonomy" id="1672391"/>
    <lineage>
        <taxon>Bacteria</taxon>
        <taxon>Bacillati</taxon>
        <taxon>Chloroflexota</taxon>
        <taxon>Chloroflexia</taxon>
        <taxon>environmental samples</taxon>
    </lineage>
</organism>
<dbReference type="SUPFAM" id="SSF53850">
    <property type="entry name" value="Periplasmic binding protein-like II"/>
    <property type="match status" value="1"/>
</dbReference>
<evidence type="ECO:0000256" key="1">
    <source>
        <dbReference type="ARBA" id="ARBA00009437"/>
    </source>
</evidence>
<dbReference type="EMBL" id="CADCTR010002535">
    <property type="protein sequence ID" value="CAA9358758.1"/>
    <property type="molecule type" value="Genomic_DNA"/>
</dbReference>
<evidence type="ECO:0000259" key="4">
    <source>
        <dbReference type="Pfam" id="PF03466"/>
    </source>
</evidence>
<accession>A0A6J4MG79</accession>
<evidence type="ECO:0000313" key="5">
    <source>
        <dbReference type="EMBL" id="CAA9358758.1"/>
    </source>
</evidence>
<dbReference type="GO" id="GO:0006355">
    <property type="term" value="P:regulation of DNA-templated transcription"/>
    <property type="evidence" value="ECO:0007669"/>
    <property type="project" value="TreeGrafter"/>
</dbReference>
<comment type="similarity">
    <text evidence="1">Belongs to the LysR transcriptional regulatory family.</text>
</comment>
<keyword evidence="3" id="KW-0804">Transcription</keyword>
<gene>
    <name evidence="5" type="ORF">AVDCRST_MAG93-7522</name>
</gene>
<dbReference type="AlphaFoldDB" id="A0A6J4MG79"/>
<dbReference type="InterPro" id="IPR005119">
    <property type="entry name" value="LysR_subst-bd"/>
</dbReference>
<dbReference type="Gene3D" id="3.40.190.290">
    <property type="match status" value="1"/>
</dbReference>
<feature type="non-terminal residue" evidence="5">
    <location>
        <position position="1"/>
    </location>
</feature>
<proteinExistence type="inferred from homology"/>
<dbReference type="PANTHER" id="PTHR30126">
    <property type="entry name" value="HTH-TYPE TRANSCRIPTIONAL REGULATOR"/>
    <property type="match status" value="1"/>
</dbReference>
<protein>
    <recommendedName>
        <fullName evidence="4">LysR substrate-binding domain-containing protein</fullName>
    </recommendedName>
</protein>